<feature type="transmembrane region" description="Helical" evidence="1">
    <location>
        <begin position="1038"/>
        <end position="1056"/>
    </location>
</feature>
<feature type="signal peptide" evidence="2">
    <location>
        <begin position="1"/>
        <end position="21"/>
    </location>
</feature>
<keyword evidence="1" id="KW-0812">Transmembrane</keyword>
<accession>A0A1X7UMJ5</accession>
<dbReference type="PANTHER" id="PTHR11319">
    <property type="entry name" value="G PROTEIN-COUPLED RECEPTOR-RELATED"/>
    <property type="match status" value="1"/>
</dbReference>
<evidence type="ECO:0000256" key="1">
    <source>
        <dbReference type="SAM" id="Phobius"/>
    </source>
</evidence>
<evidence type="ECO:0000313" key="3">
    <source>
        <dbReference type="EnsemblMetazoa" id="Aqu2.1.28993_001"/>
    </source>
</evidence>
<dbReference type="InParanoid" id="A0A1X7UMJ5"/>
<keyword evidence="1" id="KW-0472">Membrane</keyword>
<keyword evidence="2" id="KW-0732">Signal</keyword>
<dbReference type="InterPro" id="IPR011050">
    <property type="entry name" value="Pectin_lyase_fold/virulence"/>
</dbReference>
<sequence>MQTMLLLSFLFSCFLTASSSGCDYYVSDDPSCESCHNLRYYVAANISLNNTLLCFKPGLHQLQEPITIANVTGLTIKGIGSSPQLVCSSEAFTVFILFYSCDNIVISNIEIKNCSSYNGSLVSFSHVTNLTINNFSFFTNGSALLLENTFNVTISGSTFQVTSLESSSINYTAHDTSLNFIRTNATAFIISNTTFLINSTRNNTIAIGLQMKLDQSQYFVDVILHSLSMVSDDHTYNIYINASTTKYNILIDSLYSHGGIGGIILTQNGCILQSTVSIAGQMTIINSFVTASSPKAIAIVWDSFSDGVIHINSTVLYSNFGQLGSAIYIGQQKSFNQFVLNISLTNVTIRENKIVMGRSLSQNRLEFKETFQSAVALIFVSSIKFTDCWFIGNQGSGLFIFNSLVTFRGANHFVGNSGHSGGGVAMYGNSFLLLKHDSMLNFTNNHANQAGGAVFISQIVLEIFNSSYYNDLILGYCFFQLQDSYVQRSQYFFFKNNTARVGSIIYGGTTSHCNVYCNVSNQINGDNDFNIYDVSTIENQPGNSLITSDARDVCFCFNDIPQCDDTVSYASVFPGNPLNISVVVTGGVNDNATTGIVELNSAAHVLAKAECTTILQTVDTSSYTTLELVLSVSNSETNFDAAPKYLFVTIEQCPLGYHLSNKTQKCECDFDWRNDASVTCNELNGTFTRSGLTWIGMTDNNCTVISQFCEYCKFPTINLYLNDSDEQCGLNRTGIYCGECAQGLGLMLGSNRCKNCSNGYIALTAVFALAGVVLVIFIILMNLTVTVGVINGFLFFANVVKMYQPLFIGLNDIPVLSQFISWVNLDLGIETCFFAGMNACVKSGLQFIFPFYVWFLILIIIFLSRKFSRLSRLIGNNAVPVLCTLILLSYTKLLRNIVDIFSYSRVCSHIVWYNNPRVQYCTGCHLPLFITALSMIIILFVPYTLFLLFFPLWELCRSKWSFGTTFYLKLKPFFDAYAGPHKDYFRIWPGLLVLVRIVLAIAFAISEGPSIPAFTMMIVTSILILILSFRSVYKNSKLHNLDICYLLCLIGLVFVLDDDYSNNIQLQVEEAVIGEAVILSLSFIGFLGILAYHVYNLQWIRDCFQKARKSRMLVLKNPIVNDDDIEPESVTTTVVKTDYSELREPLLDTDSH</sequence>
<feature type="transmembrane region" description="Helical" evidence="1">
    <location>
        <begin position="926"/>
        <end position="950"/>
    </location>
</feature>
<feature type="transmembrane region" description="Helical" evidence="1">
    <location>
        <begin position="870"/>
        <end position="890"/>
    </location>
</feature>
<organism evidence="3">
    <name type="scientific">Amphimedon queenslandica</name>
    <name type="common">Sponge</name>
    <dbReference type="NCBI Taxonomy" id="400682"/>
    <lineage>
        <taxon>Eukaryota</taxon>
        <taxon>Metazoa</taxon>
        <taxon>Porifera</taxon>
        <taxon>Demospongiae</taxon>
        <taxon>Heteroscleromorpha</taxon>
        <taxon>Haplosclerida</taxon>
        <taxon>Niphatidae</taxon>
        <taxon>Amphimedon</taxon>
    </lineage>
</organism>
<proteinExistence type="predicted"/>
<reference evidence="3" key="1">
    <citation type="submission" date="2017-05" db="UniProtKB">
        <authorList>
            <consortium name="EnsemblMetazoa"/>
        </authorList>
    </citation>
    <scope>IDENTIFICATION</scope>
</reference>
<feature type="transmembrane region" description="Helical" evidence="1">
    <location>
        <begin position="1076"/>
        <end position="1095"/>
    </location>
</feature>
<feature type="transmembrane region" description="Helical" evidence="1">
    <location>
        <begin position="761"/>
        <end position="794"/>
    </location>
</feature>
<feature type="transmembrane region" description="Helical" evidence="1">
    <location>
        <begin position="845"/>
        <end position="863"/>
    </location>
</feature>
<dbReference type="EnsemblMetazoa" id="Aqu2.1.28993_001">
    <property type="protein sequence ID" value="Aqu2.1.28993_001"/>
    <property type="gene ID" value="Aqu2.1.28993"/>
</dbReference>
<keyword evidence="1" id="KW-1133">Transmembrane helix</keyword>
<dbReference type="PANTHER" id="PTHR11319:SF35">
    <property type="entry name" value="OUTER MEMBRANE PROTEIN PMPC-RELATED"/>
    <property type="match status" value="1"/>
</dbReference>
<feature type="chain" id="PRO_5010864810" description="Right handed beta helix domain-containing protein" evidence="2">
    <location>
        <begin position="22"/>
        <end position="1152"/>
    </location>
</feature>
<evidence type="ECO:0008006" key="4">
    <source>
        <dbReference type="Google" id="ProtNLM"/>
    </source>
</evidence>
<protein>
    <recommendedName>
        <fullName evidence="4">Right handed beta helix domain-containing protein</fullName>
    </recommendedName>
</protein>
<dbReference type="SUPFAM" id="SSF51126">
    <property type="entry name" value="Pectin lyase-like"/>
    <property type="match status" value="1"/>
</dbReference>
<dbReference type="AlphaFoldDB" id="A0A1X7UMJ5"/>
<feature type="transmembrane region" description="Helical" evidence="1">
    <location>
        <begin position="1011"/>
        <end position="1029"/>
    </location>
</feature>
<evidence type="ECO:0000256" key="2">
    <source>
        <dbReference type="SAM" id="SignalP"/>
    </source>
</evidence>
<dbReference type="OrthoDB" id="5989148at2759"/>
<feature type="transmembrane region" description="Helical" evidence="1">
    <location>
        <begin position="987"/>
        <end position="1005"/>
    </location>
</feature>
<name>A0A1X7UMJ5_AMPQE</name>